<evidence type="ECO:0000313" key="1">
    <source>
        <dbReference type="EMBL" id="QEL55021.1"/>
    </source>
</evidence>
<dbReference type="KEGG" id="chrm:FYK34_05300"/>
<dbReference type="Proteomes" id="UP000322079">
    <property type="component" value="Chromosome"/>
</dbReference>
<evidence type="ECO:0000313" key="2">
    <source>
        <dbReference type="Proteomes" id="UP000322079"/>
    </source>
</evidence>
<proteinExistence type="predicted"/>
<dbReference type="GO" id="GO:0016874">
    <property type="term" value="F:ligase activity"/>
    <property type="evidence" value="ECO:0007669"/>
    <property type="project" value="UniProtKB-KW"/>
</dbReference>
<organism evidence="1 2">
    <name type="scientific">Chromobacterium paludis</name>
    <dbReference type="NCBI Taxonomy" id="2605945"/>
    <lineage>
        <taxon>Bacteria</taxon>
        <taxon>Pseudomonadati</taxon>
        <taxon>Pseudomonadota</taxon>
        <taxon>Betaproteobacteria</taxon>
        <taxon>Neisseriales</taxon>
        <taxon>Chromobacteriaceae</taxon>
        <taxon>Chromobacterium</taxon>
    </lineage>
</organism>
<name>A0A5C1DE27_9NEIS</name>
<keyword evidence="1" id="KW-0436">Ligase</keyword>
<accession>A0A5C1DE27</accession>
<dbReference type="Gene3D" id="3.90.1140.10">
    <property type="entry name" value="Cyclic phosphodiesterase"/>
    <property type="match status" value="1"/>
</dbReference>
<dbReference type="EMBL" id="CP043473">
    <property type="protein sequence ID" value="QEL55021.1"/>
    <property type="molecule type" value="Genomic_DNA"/>
</dbReference>
<reference evidence="1 2" key="1">
    <citation type="submission" date="2019-08" db="EMBL/GenBank/DDBJ databases">
        <title>Chromobacterium paludis, a novel bacterium isolated from a Maryland marsh pond.</title>
        <authorList>
            <person name="Blackburn M.B."/>
            <person name="Gundersen-Rindal D.E."/>
        </authorList>
    </citation>
    <scope>NUCLEOTIDE SEQUENCE [LARGE SCALE GENOMIC DNA]</scope>
    <source>
        <strain evidence="2">IIBBL 257-1</strain>
    </source>
</reference>
<protein>
    <submittedName>
        <fullName evidence="1">2'-5' RNA ligase family protein</fullName>
    </submittedName>
</protein>
<gene>
    <name evidence="1" type="ORF">FYK34_05300</name>
</gene>
<dbReference type="AlphaFoldDB" id="A0A5C1DE27"/>
<dbReference type="InterPro" id="IPR009097">
    <property type="entry name" value="Cyclic_Pdiesterase"/>
</dbReference>
<keyword evidence="2" id="KW-1185">Reference proteome</keyword>
<dbReference type="SUPFAM" id="SSF55144">
    <property type="entry name" value="LigT-like"/>
    <property type="match status" value="1"/>
</dbReference>
<sequence length="173" mass="18527">MVEAARLREQLTLFVPRVEGAPLEVVRRALDPVQAGLIAAHVTLCREDEIAGLSMERLFERLRGMAPLRLAFGPAECFLGHGILLPCIEGEADFQAMRRAVLGSGARGHAPHLTLAHPRNPRAAGNSLLDTPGLPGAMTLMFGAVSMIRQHGEAPWRQLGRMTLGVSALGALA</sequence>
<dbReference type="RefSeq" id="WP_149295392.1">
    <property type="nucleotide sequence ID" value="NZ_CP043473.1"/>
</dbReference>